<reference evidence="1" key="1">
    <citation type="submission" date="2023-03" db="EMBL/GenBank/DDBJ databases">
        <authorList>
            <person name="Steffen K."/>
            <person name="Cardenas P."/>
        </authorList>
    </citation>
    <scope>NUCLEOTIDE SEQUENCE</scope>
</reference>
<name>A0AA35W3X4_GEOBA</name>
<comment type="caution">
    <text evidence="1">The sequence shown here is derived from an EMBL/GenBank/DDBJ whole genome shotgun (WGS) entry which is preliminary data.</text>
</comment>
<accession>A0AA35W3X4</accession>
<keyword evidence="2" id="KW-1185">Reference proteome</keyword>
<dbReference type="AlphaFoldDB" id="A0AA35W3X4"/>
<gene>
    <name evidence="1" type="ORF">GBAR_LOCUS4789</name>
</gene>
<sequence>MHEHLAQNYRRFPYGSTLVIVTSFMPPEFVQVINDLERHGHKMVVVYVGQEKCPPLPAGVVVHEIRERLDRLEAEYAAAAG</sequence>
<organism evidence="1 2">
    <name type="scientific">Geodia barretti</name>
    <name type="common">Barrett's horny sponge</name>
    <dbReference type="NCBI Taxonomy" id="519541"/>
    <lineage>
        <taxon>Eukaryota</taxon>
        <taxon>Metazoa</taxon>
        <taxon>Porifera</taxon>
        <taxon>Demospongiae</taxon>
        <taxon>Heteroscleromorpha</taxon>
        <taxon>Tetractinellida</taxon>
        <taxon>Astrophorina</taxon>
        <taxon>Geodiidae</taxon>
        <taxon>Geodia</taxon>
    </lineage>
</organism>
<protein>
    <submittedName>
        <fullName evidence="1">Uncharacterized protein</fullName>
    </submittedName>
</protein>
<dbReference type="Proteomes" id="UP001174909">
    <property type="component" value="Unassembled WGS sequence"/>
</dbReference>
<evidence type="ECO:0000313" key="1">
    <source>
        <dbReference type="EMBL" id="CAI8006564.1"/>
    </source>
</evidence>
<evidence type="ECO:0000313" key="2">
    <source>
        <dbReference type="Proteomes" id="UP001174909"/>
    </source>
</evidence>
<dbReference type="EMBL" id="CASHTH010000696">
    <property type="protein sequence ID" value="CAI8006564.1"/>
    <property type="molecule type" value="Genomic_DNA"/>
</dbReference>
<proteinExistence type="predicted"/>